<proteinExistence type="predicted"/>
<protein>
    <submittedName>
        <fullName evidence="1">Uncharacterized protein</fullName>
    </submittedName>
</protein>
<dbReference type="Proteomes" id="UP001056120">
    <property type="component" value="Linkage Group LG09"/>
</dbReference>
<reference evidence="1 2" key="2">
    <citation type="journal article" date="2022" name="Mol. Ecol. Resour.">
        <title>The genomes of chicory, endive, great burdock and yacon provide insights into Asteraceae paleo-polyploidization history and plant inulin production.</title>
        <authorList>
            <person name="Fan W."/>
            <person name="Wang S."/>
            <person name="Wang H."/>
            <person name="Wang A."/>
            <person name="Jiang F."/>
            <person name="Liu H."/>
            <person name="Zhao H."/>
            <person name="Xu D."/>
            <person name="Zhang Y."/>
        </authorList>
    </citation>
    <scope>NUCLEOTIDE SEQUENCE [LARGE SCALE GENOMIC DNA]</scope>
    <source>
        <strain evidence="2">cv. Yunnan</strain>
        <tissue evidence="1">Leaves</tissue>
    </source>
</reference>
<comment type="caution">
    <text evidence="1">The sequence shown here is derived from an EMBL/GenBank/DDBJ whole genome shotgun (WGS) entry which is preliminary data.</text>
</comment>
<sequence>MYSHVFFDAEPDSRMVMTNVVGTLNMLGLAKRVGARFLLTSTIEVYGDLLQHPQVETYWGNAKSYCNDFKRESAVVAIGELLLMRLQWSLKNLWSKARRMLSLRSRLDRKTALMPRRKILQLRDPRRISAKMLQTDEKAKKERKKRKEFEIFVGGLSRDAIEDVMRVFQNVDEVVEVRMHKEVSGKNKGYAFVRFATKEQVARALAEMKYHVIRGKRCGTAPSEDDDTLFVGSICNTWTKEDIRQKLKDYGVERGSKHVNRQKERFWICWFHFS</sequence>
<name>A0ACB9ID64_9ASTR</name>
<reference evidence="2" key="1">
    <citation type="journal article" date="2022" name="Mol. Ecol. Resour.">
        <title>The genomes of chicory, endive, great burdock and yacon provide insights into Asteraceae palaeo-polyploidization history and plant inulin production.</title>
        <authorList>
            <person name="Fan W."/>
            <person name="Wang S."/>
            <person name="Wang H."/>
            <person name="Wang A."/>
            <person name="Jiang F."/>
            <person name="Liu H."/>
            <person name="Zhao H."/>
            <person name="Xu D."/>
            <person name="Zhang Y."/>
        </authorList>
    </citation>
    <scope>NUCLEOTIDE SEQUENCE [LARGE SCALE GENOMIC DNA]</scope>
    <source>
        <strain evidence="2">cv. Yunnan</strain>
    </source>
</reference>
<gene>
    <name evidence="1" type="ORF">L1987_27594</name>
</gene>
<organism evidence="1 2">
    <name type="scientific">Smallanthus sonchifolius</name>
    <dbReference type="NCBI Taxonomy" id="185202"/>
    <lineage>
        <taxon>Eukaryota</taxon>
        <taxon>Viridiplantae</taxon>
        <taxon>Streptophyta</taxon>
        <taxon>Embryophyta</taxon>
        <taxon>Tracheophyta</taxon>
        <taxon>Spermatophyta</taxon>
        <taxon>Magnoliopsida</taxon>
        <taxon>eudicotyledons</taxon>
        <taxon>Gunneridae</taxon>
        <taxon>Pentapetalae</taxon>
        <taxon>asterids</taxon>
        <taxon>campanulids</taxon>
        <taxon>Asterales</taxon>
        <taxon>Asteraceae</taxon>
        <taxon>Asteroideae</taxon>
        <taxon>Heliantheae alliance</taxon>
        <taxon>Millerieae</taxon>
        <taxon>Smallanthus</taxon>
    </lineage>
</organism>
<keyword evidence="2" id="KW-1185">Reference proteome</keyword>
<evidence type="ECO:0000313" key="1">
    <source>
        <dbReference type="EMBL" id="KAI3805325.1"/>
    </source>
</evidence>
<evidence type="ECO:0000313" key="2">
    <source>
        <dbReference type="Proteomes" id="UP001056120"/>
    </source>
</evidence>
<accession>A0ACB9ID64</accession>
<dbReference type="EMBL" id="CM042026">
    <property type="protein sequence ID" value="KAI3805325.1"/>
    <property type="molecule type" value="Genomic_DNA"/>
</dbReference>